<reference evidence="2" key="1">
    <citation type="submission" date="2023-08" db="EMBL/GenBank/DDBJ databases">
        <authorList>
            <person name="Audoor S."/>
            <person name="Bilcke G."/>
        </authorList>
    </citation>
    <scope>NUCLEOTIDE SEQUENCE</scope>
</reference>
<organism evidence="2 3">
    <name type="scientific">Cylindrotheca closterium</name>
    <dbReference type="NCBI Taxonomy" id="2856"/>
    <lineage>
        <taxon>Eukaryota</taxon>
        <taxon>Sar</taxon>
        <taxon>Stramenopiles</taxon>
        <taxon>Ochrophyta</taxon>
        <taxon>Bacillariophyta</taxon>
        <taxon>Bacillariophyceae</taxon>
        <taxon>Bacillariophycidae</taxon>
        <taxon>Bacillariales</taxon>
        <taxon>Bacillariaceae</taxon>
        <taxon>Cylindrotheca</taxon>
    </lineage>
</organism>
<sequence>MAFGKKGETIEVDDTAWILENGFAEFVLMHTSEIKYMCMVGYTFMHGCKIFNYFEPTDSAAYKFVSLCLACTGGGILVPIFLNKLPVTIAMDSYPIAITTSFFLHSMFPILREICALSPIFKAGGVILYEIFRAFVVSKFTYAAAGVIPPSEFEIAIFGPIICGAISGCGGAFLPMSKGLNPIKKTGLAPPMFSALTGATFFHLFVHYGKEIPHVKDKARVILAAWFIFYGLYSNGLLTMKAKAPAADKKKKE</sequence>
<proteinExistence type="predicted"/>
<evidence type="ECO:0000256" key="1">
    <source>
        <dbReference type="SAM" id="Phobius"/>
    </source>
</evidence>
<name>A0AAD2CWL3_9STRA</name>
<dbReference type="EMBL" id="CAKOGP040001224">
    <property type="protein sequence ID" value="CAJ1944214.1"/>
    <property type="molecule type" value="Genomic_DNA"/>
</dbReference>
<evidence type="ECO:0000313" key="2">
    <source>
        <dbReference type="EMBL" id="CAJ1944214.1"/>
    </source>
</evidence>
<dbReference type="Proteomes" id="UP001295423">
    <property type="component" value="Unassembled WGS sequence"/>
</dbReference>
<feature type="transmembrane region" description="Helical" evidence="1">
    <location>
        <begin position="155"/>
        <end position="176"/>
    </location>
</feature>
<gene>
    <name evidence="2" type="ORF">CYCCA115_LOCUS8776</name>
</gene>
<keyword evidence="1" id="KW-0812">Transmembrane</keyword>
<protein>
    <submittedName>
        <fullName evidence="2">Uncharacterized protein</fullName>
    </submittedName>
</protein>
<evidence type="ECO:0000313" key="3">
    <source>
        <dbReference type="Proteomes" id="UP001295423"/>
    </source>
</evidence>
<accession>A0AAD2CWL3</accession>
<comment type="caution">
    <text evidence="2">The sequence shown here is derived from an EMBL/GenBank/DDBJ whole genome shotgun (WGS) entry which is preliminary data.</text>
</comment>
<feature type="transmembrane region" description="Helical" evidence="1">
    <location>
        <begin position="221"/>
        <end position="240"/>
    </location>
</feature>
<feature type="transmembrane region" description="Helical" evidence="1">
    <location>
        <begin position="94"/>
        <end position="111"/>
    </location>
</feature>
<keyword evidence="1" id="KW-0472">Membrane</keyword>
<feature type="transmembrane region" description="Helical" evidence="1">
    <location>
        <begin position="188"/>
        <end position="209"/>
    </location>
</feature>
<dbReference type="AlphaFoldDB" id="A0AAD2CWL3"/>
<keyword evidence="3" id="KW-1185">Reference proteome</keyword>
<keyword evidence="1" id="KW-1133">Transmembrane helix</keyword>
<feature type="transmembrane region" description="Helical" evidence="1">
    <location>
        <begin position="61"/>
        <end position="82"/>
    </location>
</feature>